<dbReference type="PANTHER" id="PTHR11061">
    <property type="entry name" value="RNA M5U METHYLTRANSFERASE"/>
    <property type="match status" value="1"/>
</dbReference>
<keyword evidence="1 4" id="KW-0489">Methyltransferase</keyword>
<dbReference type="Gene3D" id="2.40.50.1070">
    <property type="match status" value="1"/>
</dbReference>
<dbReference type="InterPro" id="IPR010280">
    <property type="entry name" value="U5_MeTrfase_fam"/>
</dbReference>
<feature type="domain" description="TRAM" evidence="6">
    <location>
        <begin position="83"/>
        <end position="143"/>
    </location>
</feature>
<dbReference type="PROSITE" id="PS01231">
    <property type="entry name" value="TRMA_2"/>
    <property type="match status" value="1"/>
</dbReference>
<evidence type="ECO:0000259" key="6">
    <source>
        <dbReference type="PROSITE" id="PS50926"/>
    </source>
</evidence>
<protein>
    <recommendedName>
        <fullName evidence="6">TRAM domain-containing protein</fullName>
    </recommendedName>
</protein>
<keyword evidence="3 4" id="KW-0949">S-adenosyl-L-methionine</keyword>
<evidence type="ECO:0000256" key="5">
    <source>
        <dbReference type="SAM" id="SignalP"/>
    </source>
</evidence>
<feature type="binding site" evidence="4">
    <location>
        <position position="403"/>
    </location>
    <ligand>
        <name>S-adenosyl-L-methionine</name>
        <dbReference type="ChEBI" id="CHEBI:59789"/>
    </ligand>
</feature>
<evidence type="ECO:0000256" key="1">
    <source>
        <dbReference type="ARBA" id="ARBA00022603"/>
    </source>
</evidence>
<name>A0ABP1BI83_9BRYO</name>
<dbReference type="InterPro" id="IPR012340">
    <property type="entry name" value="NA-bd_OB-fold"/>
</dbReference>
<dbReference type="CDD" id="cd02440">
    <property type="entry name" value="AdoMet_MTases"/>
    <property type="match status" value="1"/>
</dbReference>
<feature type="binding site" evidence="4">
    <location>
        <position position="434"/>
    </location>
    <ligand>
        <name>S-adenosyl-L-methionine</name>
        <dbReference type="ChEBI" id="CHEBI:59789"/>
    </ligand>
</feature>
<feature type="binding site" evidence="4">
    <location>
        <position position="455"/>
    </location>
    <ligand>
        <name>S-adenosyl-L-methionine</name>
        <dbReference type="ChEBI" id="CHEBI:59789"/>
    </ligand>
</feature>
<evidence type="ECO:0000313" key="7">
    <source>
        <dbReference type="EMBL" id="CAK9874867.1"/>
    </source>
</evidence>
<gene>
    <name evidence="7" type="ORF">CSSPJE1EN2_LOCUS17116</name>
</gene>
<evidence type="ECO:0000256" key="3">
    <source>
        <dbReference type="ARBA" id="ARBA00022691"/>
    </source>
</evidence>
<dbReference type="Proteomes" id="UP001497522">
    <property type="component" value="Chromosome 4"/>
</dbReference>
<feature type="binding site" evidence="4">
    <location>
        <position position="503"/>
    </location>
    <ligand>
        <name>S-adenosyl-L-methionine</name>
        <dbReference type="ChEBI" id="CHEBI:59789"/>
    </ligand>
</feature>
<keyword evidence="2 4" id="KW-0808">Transferase</keyword>
<organism evidence="7 8">
    <name type="scientific">Sphagnum jensenii</name>
    <dbReference type="NCBI Taxonomy" id="128206"/>
    <lineage>
        <taxon>Eukaryota</taxon>
        <taxon>Viridiplantae</taxon>
        <taxon>Streptophyta</taxon>
        <taxon>Embryophyta</taxon>
        <taxon>Bryophyta</taxon>
        <taxon>Sphagnophytina</taxon>
        <taxon>Sphagnopsida</taxon>
        <taxon>Sphagnales</taxon>
        <taxon>Sphagnaceae</taxon>
        <taxon>Sphagnum</taxon>
    </lineage>
</organism>
<feature type="chain" id="PRO_5047202621" description="TRAM domain-containing protein" evidence="5">
    <location>
        <begin position="16"/>
        <end position="583"/>
    </location>
</feature>
<dbReference type="PROSITE" id="PS50926">
    <property type="entry name" value="TRAM"/>
    <property type="match status" value="1"/>
</dbReference>
<evidence type="ECO:0000256" key="2">
    <source>
        <dbReference type="ARBA" id="ARBA00022679"/>
    </source>
</evidence>
<reference evidence="7" key="1">
    <citation type="submission" date="2024-03" db="EMBL/GenBank/DDBJ databases">
        <authorList>
            <consortium name="ELIXIR-Norway"/>
            <consortium name="Elixir Norway"/>
        </authorList>
    </citation>
    <scope>NUCLEOTIDE SEQUENCE</scope>
</reference>
<keyword evidence="8" id="KW-1185">Reference proteome</keyword>
<keyword evidence="5" id="KW-0732">Signal</keyword>
<evidence type="ECO:0000313" key="8">
    <source>
        <dbReference type="Proteomes" id="UP001497522"/>
    </source>
</evidence>
<comment type="similarity">
    <text evidence="4">Belongs to the class I-like SAM-binding methyltransferase superfamily. RNA M5U methyltransferase family.</text>
</comment>
<accession>A0ABP1BI83</accession>
<dbReference type="SUPFAM" id="SSF53335">
    <property type="entry name" value="S-adenosyl-L-methionine-dependent methyltransferases"/>
    <property type="match status" value="1"/>
</dbReference>
<dbReference type="SUPFAM" id="SSF50249">
    <property type="entry name" value="Nucleic acid-binding proteins"/>
    <property type="match status" value="1"/>
</dbReference>
<proteinExistence type="inferred from homology"/>
<dbReference type="Pfam" id="PF05958">
    <property type="entry name" value="tRNA_U5-meth_tr"/>
    <property type="match status" value="1"/>
</dbReference>
<sequence length="583" mass="64938">MVVAVAAISLSSAMAVSSCLSRRCFYSLHLFPRRYSSLPSSLPSDSPRTFSTAAALRLQIPRDSRGVCSSSTRSEYNRSRSFFPKKGQDLELECESLAYKGLGVCKVVETGFVVFCERALPGERLVARIVKKRKGFAEAYKLKTLSVHNNAVTAPCKYFGECGGCKAQNLAYEAQLQAKEQQVHDLVARVGKFGRSAPVDHPDSYMMPIVPCLSQYHYRNKMEFSYGTKKWRPVGEYMTASKEAENVDPKVMEFALGLHAPGRFDKVLPIDHCLLQHDISNQVLAMIQEFGEKNVHQLPPYDVRTHEGFLKHLTIRSGRDCNTGELQLMVNFVTKDDKPELLQPLVDHISASFPQLVSIVNNVNTSIGPSSVGEKEHVLHGVGFITEHLRGLVFEISANSFFQTNTDQAEVLYQCVEEQCKLKGDSSEIVLDLFCGTGSIGLSIASRVKHVYGYELVPEAVADARRNAERNGILNATFIQGDLNKLTGDFGKDFPKPDIVITDPNRPGMHLKLISYLLKLKARRIVYVSCNPATCARDLDLLCHSQGGELGMETRYQLVHVQPVDMFPQTFHIECICTLELCT</sequence>
<dbReference type="PROSITE" id="PS51687">
    <property type="entry name" value="SAM_MT_RNA_M5U"/>
    <property type="match status" value="1"/>
</dbReference>
<dbReference type="PANTHER" id="PTHR11061:SF30">
    <property type="entry name" value="TRNA (URACIL(54)-C(5))-METHYLTRANSFERASE"/>
    <property type="match status" value="1"/>
</dbReference>
<dbReference type="Gene3D" id="3.40.50.150">
    <property type="entry name" value="Vaccinia Virus protein VP39"/>
    <property type="match status" value="1"/>
</dbReference>
<dbReference type="InterPro" id="IPR029063">
    <property type="entry name" value="SAM-dependent_MTases_sf"/>
</dbReference>
<evidence type="ECO:0000256" key="4">
    <source>
        <dbReference type="PROSITE-ProRule" id="PRU01024"/>
    </source>
</evidence>
<dbReference type="EMBL" id="OZ023705">
    <property type="protein sequence ID" value="CAK9874867.1"/>
    <property type="molecule type" value="Genomic_DNA"/>
</dbReference>
<dbReference type="InterPro" id="IPR030391">
    <property type="entry name" value="MeTrfase_TrmA_CS"/>
</dbReference>
<dbReference type="Gene3D" id="2.40.50.140">
    <property type="entry name" value="Nucleic acid-binding proteins"/>
    <property type="match status" value="1"/>
</dbReference>
<feature type="active site" description="Nucleophile" evidence="4">
    <location>
        <position position="530"/>
    </location>
</feature>
<dbReference type="NCBIfam" id="TIGR00479">
    <property type="entry name" value="rumA"/>
    <property type="match status" value="1"/>
</dbReference>
<dbReference type="InterPro" id="IPR002792">
    <property type="entry name" value="TRAM_dom"/>
</dbReference>
<feature type="signal peptide" evidence="5">
    <location>
        <begin position="1"/>
        <end position="15"/>
    </location>
</feature>